<gene>
    <name evidence="2" type="ORF">B0B51_14680</name>
</gene>
<dbReference type="Gene3D" id="2.60.200.60">
    <property type="match status" value="1"/>
</dbReference>
<dbReference type="Proteomes" id="UP000189628">
    <property type="component" value="Chromosome"/>
</dbReference>
<evidence type="ECO:0000313" key="3">
    <source>
        <dbReference type="Proteomes" id="UP000189628"/>
    </source>
</evidence>
<name>A0A1U9VK49_9RALS</name>
<reference evidence="2 3" key="1">
    <citation type="submission" date="2017-02" db="EMBL/GenBank/DDBJ databases">
        <title>Blood Disease Bacterium A2-HR MARDI.</title>
        <authorList>
            <person name="Badrun R."/>
            <person name="Abu Bakar N."/>
            <person name="Laboh R."/>
        </authorList>
    </citation>
    <scope>NUCLEOTIDE SEQUENCE [LARGE SCALE GENOMIC DNA]</scope>
    <source>
        <strain evidence="2 3">A2-HR MARDI</strain>
    </source>
</reference>
<evidence type="ECO:0008006" key="4">
    <source>
        <dbReference type="Google" id="ProtNLM"/>
    </source>
</evidence>
<dbReference type="Pfam" id="PF05488">
    <property type="entry name" value="PAAR_motif"/>
    <property type="match status" value="1"/>
</dbReference>
<dbReference type="RefSeq" id="WP_078222900.1">
    <property type="nucleotide sequence ID" value="NZ_CP019911.1"/>
</dbReference>
<dbReference type="InterPro" id="IPR008727">
    <property type="entry name" value="PAAR_motif"/>
</dbReference>
<evidence type="ECO:0000256" key="1">
    <source>
        <dbReference type="SAM" id="MobiDB-lite"/>
    </source>
</evidence>
<feature type="region of interest" description="Disordered" evidence="1">
    <location>
        <begin position="1"/>
        <end position="25"/>
    </location>
</feature>
<proteinExistence type="predicted"/>
<protein>
    <recommendedName>
        <fullName evidence="4">PAAR domain-containing protein</fullName>
    </recommendedName>
</protein>
<dbReference type="EMBL" id="CP019911">
    <property type="protein sequence ID" value="AQW31064.1"/>
    <property type="molecule type" value="Genomic_DNA"/>
</dbReference>
<dbReference type="CDD" id="cd14744">
    <property type="entry name" value="PAAR_CT_2"/>
    <property type="match status" value="1"/>
</dbReference>
<organism evidence="2 3">
    <name type="scientific">blood disease bacterium A2-HR MARDI</name>
    <dbReference type="NCBI Taxonomy" id="1944648"/>
    <lineage>
        <taxon>Bacteria</taxon>
        <taxon>Pseudomonadati</taxon>
        <taxon>Pseudomonadota</taxon>
        <taxon>Betaproteobacteria</taxon>
        <taxon>Burkholderiales</taxon>
        <taxon>Burkholderiaceae</taxon>
        <taxon>Ralstonia</taxon>
        <taxon>Ralstonia solanacearum species complex</taxon>
    </lineage>
</organism>
<sequence length="86" mass="8767">MRGIIRVGDATSHGGRVETGAPASSAMDRAVARKGDRCSCPVPGHQDCTIAEGDAAFIVDGRPAFDGHRTSCSAVLIAATDRSGTP</sequence>
<dbReference type="AlphaFoldDB" id="A0A1U9VK49"/>
<accession>A0A1U9VK49</accession>
<evidence type="ECO:0000313" key="2">
    <source>
        <dbReference type="EMBL" id="AQW31064.1"/>
    </source>
</evidence>